<evidence type="ECO:0000313" key="2">
    <source>
        <dbReference type="Proteomes" id="UP000887222"/>
    </source>
</evidence>
<organism evidence="1 2">
    <name type="scientific">Noviherbaspirillum aridicola</name>
    <dbReference type="NCBI Taxonomy" id="2849687"/>
    <lineage>
        <taxon>Bacteria</taxon>
        <taxon>Pseudomonadati</taxon>
        <taxon>Pseudomonadota</taxon>
        <taxon>Betaproteobacteria</taxon>
        <taxon>Burkholderiales</taxon>
        <taxon>Oxalobacteraceae</taxon>
        <taxon>Noviherbaspirillum</taxon>
    </lineage>
</organism>
<reference evidence="1 2" key="1">
    <citation type="journal article" date="2022" name="Int. J. Syst. Evol. Microbiol.">
        <title>Noviherbaspirillum aridicola sp. nov., isolated from an arid soil in Pakistan.</title>
        <authorList>
            <person name="Khan I.U."/>
            <person name="Saqib M."/>
            <person name="Amin A."/>
            <person name="Hussain F."/>
            <person name="Li L."/>
            <person name="Liu Y.H."/>
            <person name="Fang B.Z."/>
            <person name="Ahmed I."/>
            <person name="Li W.J."/>
        </authorList>
    </citation>
    <scope>NUCLEOTIDE SEQUENCE [LARGE SCALE GENOMIC DNA]</scope>
    <source>
        <strain evidence="1 2">NCCP-691</strain>
    </source>
</reference>
<dbReference type="GO" id="GO:0016787">
    <property type="term" value="F:hydrolase activity"/>
    <property type="evidence" value="ECO:0007669"/>
    <property type="project" value="UniProtKB-KW"/>
</dbReference>
<dbReference type="RefSeq" id="WP_373870315.1">
    <property type="nucleotide sequence ID" value="NZ_BPMK01000001.1"/>
</dbReference>
<dbReference type="EMBL" id="BPMK01000001">
    <property type="protein sequence ID" value="GIZ50172.1"/>
    <property type="molecule type" value="Genomic_DNA"/>
</dbReference>
<dbReference type="Proteomes" id="UP000887222">
    <property type="component" value="Unassembled WGS sequence"/>
</dbReference>
<protein>
    <submittedName>
        <fullName evidence="1">Alpha/beta hydrolase</fullName>
    </submittedName>
</protein>
<name>A0ABQ4PZ66_9BURK</name>
<dbReference type="Gene3D" id="3.40.50.1820">
    <property type="entry name" value="alpha/beta hydrolase"/>
    <property type="match status" value="1"/>
</dbReference>
<dbReference type="InterPro" id="IPR029058">
    <property type="entry name" value="AB_hydrolase_fold"/>
</dbReference>
<gene>
    <name evidence="1" type="ORF">NCCP691_01860</name>
</gene>
<proteinExistence type="predicted"/>
<evidence type="ECO:0000313" key="1">
    <source>
        <dbReference type="EMBL" id="GIZ50172.1"/>
    </source>
</evidence>
<keyword evidence="1" id="KW-0378">Hydrolase</keyword>
<dbReference type="PROSITE" id="PS51257">
    <property type="entry name" value="PROKAR_LIPOPROTEIN"/>
    <property type="match status" value="1"/>
</dbReference>
<keyword evidence="2" id="KW-1185">Reference proteome</keyword>
<sequence>MSGKDFLKGGALFFGSALLLAGCGGGGGDTVTDAFANRTKVNAQEETRPQDARTFTPVAATAYPDYEQASDGGAGFKALTGTSAETDRWAGILGESAYRIEVPKNWNGKLVMYAHGYAGTGPDLRVTTPAIRRHLIENGYAWAASSYSRNYYDVRAGVEDTNALANAFARIAKERGRNLGTPNRTYIIGHSMGGHIAGAAVENETKKTAINKTRYDGAVPMCGVMADTELFDYFAAYQIAAQTLAGYREHPTARFQEIAQDVKSRLFVRFSEVPNEQGKLLAQAVENLTGGDRPVFDIGFANTALQNVVWGTFGSDGTVNGILNRPTLDTRRFVYQFDSDPAQSPAEAEFNTIVQRLTGDPEANRLRADGLRWIPRVNGDFKVPVVTIHTLGDMYVPFSMQQIYRQRAEAQGNADLLVQRAIRAPSHCDFTVREQTDAFDAMINWAENGVKPAGDDVLTPSTVASPTYGCAFTRNTPTVDDSPVTVGTRQAIAPLIASCPSS</sequence>
<dbReference type="SUPFAM" id="SSF53474">
    <property type="entry name" value="alpha/beta-Hydrolases"/>
    <property type="match status" value="1"/>
</dbReference>
<comment type="caution">
    <text evidence="1">The sequence shown here is derived from an EMBL/GenBank/DDBJ whole genome shotgun (WGS) entry which is preliminary data.</text>
</comment>
<accession>A0ABQ4PZ66</accession>